<dbReference type="InterPro" id="IPR027417">
    <property type="entry name" value="P-loop_NTPase"/>
</dbReference>
<evidence type="ECO:0000256" key="5">
    <source>
        <dbReference type="ARBA" id="ARBA00022741"/>
    </source>
</evidence>
<dbReference type="InterPro" id="IPR050107">
    <property type="entry name" value="ABC_carbohydrate_import_ATPase"/>
</dbReference>
<dbReference type="CDD" id="cd03215">
    <property type="entry name" value="ABC_Carb_Monos_II"/>
    <property type="match status" value="1"/>
</dbReference>
<reference evidence="10 11" key="1">
    <citation type="submission" date="2020-03" db="EMBL/GenBank/DDBJ databases">
        <title>Sequencing the genomes of 1000 actinobacteria strains.</title>
        <authorList>
            <person name="Klenk H.-P."/>
        </authorList>
    </citation>
    <scope>NUCLEOTIDE SEQUENCE [LARGE SCALE GENOMIC DNA]</scope>
    <source>
        <strain evidence="10 11">DSM 45668</strain>
    </source>
</reference>
<evidence type="ECO:0000256" key="6">
    <source>
        <dbReference type="ARBA" id="ARBA00022840"/>
    </source>
</evidence>
<accession>A0ABX0T305</accession>
<dbReference type="RefSeq" id="WP_167119272.1">
    <property type="nucleotide sequence ID" value="NZ_JAANOU010000001.1"/>
</dbReference>
<keyword evidence="4" id="KW-0677">Repeat</keyword>
<keyword evidence="11" id="KW-1185">Reference proteome</keyword>
<dbReference type="Pfam" id="PF00005">
    <property type="entry name" value="ABC_tran"/>
    <property type="match status" value="2"/>
</dbReference>
<dbReference type="Gene3D" id="3.40.50.300">
    <property type="entry name" value="P-loop containing nucleotide triphosphate hydrolases"/>
    <property type="match status" value="2"/>
</dbReference>
<dbReference type="CDD" id="cd03216">
    <property type="entry name" value="ABC_Carb_Monos_I"/>
    <property type="match status" value="1"/>
</dbReference>
<keyword evidence="2" id="KW-1003">Cell membrane</keyword>
<dbReference type="EMBL" id="JAANOU010000001">
    <property type="protein sequence ID" value="NIH82285.1"/>
    <property type="molecule type" value="Genomic_DNA"/>
</dbReference>
<dbReference type="Proteomes" id="UP000754495">
    <property type="component" value="Unassembled WGS sequence"/>
</dbReference>
<dbReference type="InterPro" id="IPR003593">
    <property type="entry name" value="AAA+_ATPase"/>
</dbReference>
<evidence type="ECO:0000256" key="8">
    <source>
        <dbReference type="ARBA" id="ARBA00023136"/>
    </source>
</evidence>
<dbReference type="PROSITE" id="PS50893">
    <property type="entry name" value="ABC_TRANSPORTER_2"/>
    <property type="match status" value="2"/>
</dbReference>
<evidence type="ECO:0000313" key="10">
    <source>
        <dbReference type="EMBL" id="NIH82285.1"/>
    </source>
</evidence>
<evidence type="ECO:0000313" key="11">
    <source>
        <dbReference type="Proteomes" id="UP000754495"/>
    </source>
</evidence>
<dbReference type="SUPFAM" id="SSF52540">
    <property type="entry name" value="P-loop containing nucleoside triphosphate hydrolases"/>
    <property type="match status" value="2"/>
</dbReference>
<keyword evidence="3 10" id="KW-0762">Sugar transport</keyword>
<feature type="domain" description="ABC transporter" evidence="9">
    <location>
        <begin position="25"/>
        <end position="263"/>
    </location>
</feature>
<dbReference type="PANTHER" id="PTHR43790:SF3">
    <property type="entry name" value="D-ALLOSE IMPORT ATP-BINDING PROTEIN ALSA-RELATED"/>
    <property type="match status" value="1"/>
</dbReference>
<organism evidence="10 11">
    <name type="scientific">Amycolatopsis viridis</name>
    <dbReference type="NCBI Taxonomy" id="185678"/>
    <lineage>
        <taxon>Bacteria</taxon>
        <taxon>Bacillati</taxon>
        <taxon>Actinomycetota</taxon>
        <taxon>Actinomycetes</taxon>
        <taxon>Pseudonocardiales</taxon>
        <taxon>Pseudonocardiaceae</taxon>
        <taxon>Amycolatopsis</taxon>
    </lineage>
</organism>
<keyword evidence="6" id="KW-0067">ATP-binding</keyword>
<dbReference type="PANTHER" id="PTHR43790">
    <property type="entry name" value="CARBOHYDRATE TRANSPORT ATP-BINDING PROTEIN MG119-RELATED"/>
    <property type="match status" value="1"/>
</dbReference>
<evidence type="ECO:0000256" key="4">
    <source>
        <dbReference type="ARBA" id="ARBA00022737"/>
    </source>
</evidence>
<keyword evidence="5" id="KW-0547">Nucleotide-binding</keyword>
<sequence length="518" mass="54011">MKPSVDDPSGSVCRADAAGGSPVRLAVRGLVKNYPGVRALDGVDFHLAAGEVRALLGKNGAGKSTLVKILSGALRADAGRIELDGQVVQPAGPAEARAAGIATVHQELSLVPELTVAENLLLGRWREAGTRGPLISPAAMAAYAQRHLGVLGVAIDPKAKVGALSVAQQQMVEIARALSYGGKVLILDEPTSSLATAEVAALLELVRRLAADGLSVVYVSHRMDEIPRVADSVTVLRDGQHVATRPISEANTAQIVDMMTGGAIHSHRPRTTAAAGRTVLSVSGLSTADKVRDVTFELREGEVVGIAGLLGSGRTELLRCLSGLTTPASGSMRLDGQPFRPRNPRQAIRAGVGLAPEDRKREGLALGMSVSANLVMASLPAVRSRGLLSAGRERRTATASCTRLSVKTPSLRTAVGTLSGGNQQKVVLGKLLNAGTRVLLLDEPTRGVDVEAKDQIYQLIRDLAATGAAVLMVSSELEELFEVCDRLLVLRDGHVVAQPKVADTALPSVMALAMGGQQ</sequence>
<name>A0ABX0T305_9PSEU</name>
<dbReference type="PROSITE" id="PS00211">
    <property type="entry name" value="ABC_TRANSPORTER_1"/>
    <property type="match status" value="1"/>
</dbReference>
<comment type="caution">
    <text evidence="10">The sequence shown here is derived from an EMBL/GenBank/DDBJ whole genome shotgun (WGS) entry which is preliminary data.</text>
</comment>
<dbReference type="InterPro" id="IPR017871">
    <property type="entry name" value="ABC_transporter-like_CS"/>
</dbReference>
<dbReference type="InterPro" id="IPR003439">
    <property type="entry name" value="ABC_transporter-like_ATP-bd"/>
</dbReference>
<evidence type="ECO:0000256" key="7">
    <source>
        <dbReference type="ARBA" id="ARBA00022967"/>
    </source>
</evidence>
<evidence type="ECO:0000256" key="2">
    <source>
        <dbReference type="ARBA" id="ARBA00022475"/>
    </source>
</evidence>
<keyword evidence="7" id="KW-1278">Translocase</keyword>
<feature type="domain" description="ABC transporter" evidence="9">
    <location>
        <begin position="274"/>
        <end position="517"/>
    </location>
</feature>
<dbReference type="SMART" id="SM00382">
    <property type="entry name" value="AAA"/>
    <property type="match status" value="2"/>
</dbReference>
<proteinExistence type="predicted"/>
<evidence type="ECO:0000256" key="3">
    <source>
        <dbReference type="ARBA" id="ARBA00022597"/>
    </source>
</evidence>
<gene>
    <name evidence="10" type="ORF">FHX46_004815</name>
</gene>
<evidence type="ECO:0000259" key="9">
    <source>
        <dbReference type="PROSITE" id="PS50893"/>
    </source>
</evidence>
<evidence type="ECO:0000256" key="1">
    <source>
        <dbReference type="ARBA" id="ARBA00022448"/>
    </source>
</evidence>
<protein>
    <submittedName>
        <fullName evidence="10">ABC-type sugar transport system ATPase subunit</fullName>
    </submittedName>
</protein>
<keyword evidence="8" id="KW-0472">Membrane</keyword>
<keyword evidence="1" id="KW-0813">Transport</keyword>